<name>Q2RN43_RHORT</name>
<evidence type="ECO:0000313" key="3">
    <source>
        <dbReference type="Proteomes" id="UP000001929"/>
    </source>
</evidence>
<keyword evidence="2" id="KW-0808">Transferase</keyword>
<dbReference type="Proteomes" id="UP000001929">
    <property type="component" value="Chromosome"/>
</dbReference>
<dbReference type="Pfam" id="PF13477">
    <property type="entry name" value="Glyco_trans_4_2"/>
    <property type="match status" value="1"/>
</dbReference>
<dbReference type="EnsemblBacteria" id="ABC24452">
    <property type="protein sequence ID" value="ABC24452"/>
    <property type="gene ID" value="Rru_A3658"/>
</dbReference>
<sequence length="386" mass="41944">MINEPLPAMTSHPRKVLFLVTEDWAFWRHRLPMARAARDAGFAVTVACRVNAHRDRIEAEGFRVVALPWNRRGVNPLTEIALLWKVIALLRAERPALIHNVAIKPAIHGALAAGFAGSPPVVTTVAGMGWVYASESLKARLIRPVVTALFRLLLNRPERRLIVQNPDDQAFFVDKSIVQADRIVLIEGSGVDTEQFVPAPEPAGRPSFFYVGRMLRDKGLADLIAATRLLRDRSIPLRVVLVGEPDPGNPASLSADDLRAWEAAGLVEWWGHRDDVAAVWREAHVAVLPTLYREGVPKALLEAGATGRPSIATDMPGCRDLVVDGQTGLLVPPGDAGALAAAMLALAEDPPRRVALGAAARERVVARFSSRVVGRQTAAVYRALLP</sequence>
<dbReference type="Gene3D" id="3.40.50.2000">
    <property type="entry name" value="Glycogen Phosphorylase B"/>
    <property type="match status" value="2"/>
</dbReference>
<dbReference type="PANTHER" id="PTHR12526:SF638">
    <property type="entry name" value="SPORE COAT PROTEIN SA"/>
    <property type="match status" value="1"/>
</dbReference>
<dbReference type="SUPFAM" id="SSF53756">
    <property type="entry name" value="UDP-Glycosyltransferase/glycogen phosphorylase"/>
    <property type="match status" value="1"/>
</dbReference>
<keyword evidence="2" id="KW-0328">Glycosyltransferase</keyword>
<gene>
    <name evidence="2" type="ordered locus">Rru_A3658</name>
</gene>
<dbReference type="PhylomeDB" id="Q2RN43"/>
<dbReference type="GO" id="GO:0016757">
    <property type="term" value="F:glycosyltransferase activity"/>
    <property type="evidence" value="ECO:0007669"/>
    <property type="project" value="UniProtKB-KW"/>
</dbReference>
<dbReference type="EC" id="2.4.1.57" evidence="2"/>
<dbReference type="PANTHER" id="PTHR12526">
    <property type="entry name" value="GLYCOSYLTRANSFERASE"/>
    <property type="match status" value="1"/>
</dbReference>
<dbReference type="EMBL" id="CP000230">
    <property type="protein sequence ID" value="ABC24452.1"/>
    <property type="molecule type" value="Genomic_DNA"/>
</dbReference>
<dbReference type="CAZy" id="GT4">
    <property type="family name" value="Glycosyltransferase Family 4"/>
</dbReference>
<dbReference type="eggNOG" id="COG0438">
    <property type="taxonomic scope" value="Bacteria"/>
</dbReference>
<dbReference type="Pfam" id="PF13692">
    <property type="entry name" value="Glyco_trans_1_4"/>
    <property type="match status" value="1"/>
</dbReference>
<dbReference type="HOGENOM" id="CLU_009583_8_1_5"/>
<dbReference type="KEGG" id="rru:Rru_A3658"/>
<dbReference type="InterPro" id="IPR028098">
    <property type="entry name" value="Glyco_trans_4-like_N"/>
</dbReference>
<dbReference type="PATRIC" id="fig|269796.9.peg.3780"/>
<reference evidence="2 3" key="1">
    <citation type="journal article" date="2011" name="Stand. Genomic Sci.">
        <title>Complete genome sequence of Rhodospirillum rubrum type strain (S1).</title>
        <authorList>
            <person name="Munk A.C."/>
            <person name="Copeland A."/>
            <person name="Lucas S."/>
            <person name="Lapidus A."/>
            <person name="Del Rio T.G."/>
            <person name="Barry K."/>
            <person name="Detter J.C."/>
            <person name="Hammon N."/>
            <person name="Israni S."/>
            <person name="Pitluck S."/>
            <person name="Brettin T."/>
            <person name="Bruce D."/>
            <person name="Han C."/>
            <person name="Tapia R."/>
            <person name="Gilna P."/>
            <person name="Schmutz J."/>
            <person name="Larimer F."/>
            <person name="Land M."/>
            <person name="Kyrpides N.C."/>
            <person name="Mavromatis K."/>
            <person name="Richardson P."/>
            <person name="Rohde M."/>
            <person name="Goker M."/>
            <person name="Klenk H.P."/>
            <person name="Zhang Y."/>
            <person name="Roberts G.P."/>
            <person name="Reslewic S."/>
            <person name="Schwartz D.C."/>
        </authorList>
    </citation>
    <scope>NUCLEOTIDE SEQUENCE [LARGE SCALE GENOMIC DNA]</scope>
    <source>
        <strain evidence="3">ATCC 11170 / ATH 1.1.1 / DSM 467 / LMG 4362 / NCIMB 8255 / S1</strain>
    </source>
</reference>
<dbReference type="CDD" id="cd03808">
    <property type="entry name" value="GT4_CapM-like"/>
    <property type="match status" value="1"/>
</dbReference>
<protein>
    <submittedName>
        <fullName evidence="2">Glycosyl transferase, group 1</fullName>
        <ecNumber evidence="2">2.4.1.57</ecNumber>
    </submittedName>
</protein>
<dbReference type="STRING" id="269796.Rru_A3658"/>
<keyword evidence="3" id="KW-1185">Reference proteome</keyword>
<accession>Q2RN43</accession>
<evidence type="ECO:0000313" key="2">
    <source>
        <dbReference type="EMBL" id="ABC24452.1"/>
    </source>
</evidence>
<organism evidence="2 3">
    <name type="scientific">Rhodospirillum rubrum (strain ATCC 11170 / ATH 1.1.1 / DSM 467 / LMG 4362 / NCIMB 8255 / S1)</name>
    <dbReference type="NCBI Taxonomy" id="269796"/>
    <lineage>
        <taxon>Bacteria</taxon>
        <taxon>Pseudomonadati</taxon>
        <taxon>Pseudomonadota</taxon>
        <taxon>Alphaproteobacteria</taxon>
        <taxon>Rhodospirillales</taxon>
        <taxon>Rhodospirillaceae</taxon>
        <taxon>Rhodospirillum</taxon>
    </lineage>
</organism>
<dbReference type="AlphaFoldDB" id="Q2RN43"/>
<evidence type="ECO:0000259" key="1">
    <source>
        <dbReference type="Pfam" id="PF13477"/>
    </source>
</evidence>
<proteinExistence type="predicted"/>
<feature type="domain" description="Glycosyltransferase subfamily 4-like N-terminal" evidence="1">
    <location>
        <begin position="15"/>
        <end position="155"/>
    </location>
</feature>